<keyword evidence="8" id="KW-1185">Reference proteome</keyword>
<keyword evidence="3 4" id="KW-0443">Lipid metabolism</keyword>
<evidence type="ECO:0000256" key="2">
    <source>
        <dbReference type="ARBA" id="ARBA00022963"/>
    </source>
</evidence>
<dbReference type="Pfam" id="PF01734">
    <property type="entry name" value="Patatin"/>
    <property type="match status" value="1"/>
</dbReference>
<dbReference type="GO" id="GO:0016042">
    <property type="term" value="P:lipid catabolic process"/>
    <property type="evidence" value="ECO:0007669"/>
    <property type="project" value="UniProtKB-UniRule"/>
</dbReference>
<reference evidence="7 8" key="1">
    <citation type="submission" date="2013-09" db="EMBL/GenBank/DDBJ databases">
        <authorList>
            <person name="Zeng Z."/>
            <person name="Chen C."/>
        </authorList>
    </citation>
    <scope>NUCLEOTIDE SEQUENCE [LARGE SCALE GENOMIC DNA]</scope>
    <source>
        <strain evidence="7 8">WB 4.1-42</strain>
    </source>
</reference>
<dbReference type="InterPro" id="IPR002641">
    <property type="entry name" value="PNPLA_dom"/>
</dbReference>
<dbReference type="Gene3D" id="3.40.1090.10">
    <property type="entry name" value="Cytosolic phospholipase A2 catalytic domain"/>
    <property type="match status" value="2"/>
</dbReference>
<evidence type="ECO:0000256" key="4">
    <source>
        <dbReference type="PROSITE-ProRule" id="PRU01161"/>
    </source>
</evidence>
<accession>A0A0A2MRG3</accession>
<feature type="short sequence motif" description="GXSXG" evidence="4">
    <location>
        <begin position="63"/>
        <end position="67"/>
    </location>
</feature>
<feature type="short sequence motif" description="DGA/G" evidence="4">
    <location>
        <begin position="208"/>
        <end position="210"/>
    </location>
</feature>
<evidence type="ECO:0000256" key="1">
    <source>
        <dbReference type="ARBA" id="ARBA00022801"/>
    </source>
</evidence>
<dbReference type="Gene3D" id="2.40.160.50">
    <property type="entry name" value="membrane protein fhac: a member of the omp85/tpsb transporter family"/>
    <property type="match status" value="1"/>
</dbReference>
<keyword evidence="5" id="KW-0732">Signal</keyword>
<dbReference type="Proteomes" id="UP000030111">
    <property type="component" value="Unassembled WGS sequence"/>
</dbReference>
<feature type="chain" id="PRO_5001992555" description="PNPLA domain-containing protein" evidence="5">
    <location>
        <begin position="24"/>
        <end position="747"/>
    </location>
</feature>
<gene>
    <name evidence="7" type="ORF">Q766_02165</name>
</gene>
<dbReference type="PANTHER" id="PTHR14226:SF29">
    <property type="entry name" value="NEUROPATHY TARGET ESTERASE SWS"/>
    <property type="match status" value="1"/>
</dbReference>
<evidence type="ECO:0000256" key="5">
    <source>
        <dbReference type="SAM" id="SignalP"/>
    </source>
</evidence>
<dbReference type="GO" id="GO:0016787">
    <property type="term" value="F:hydrolase activity"/>
    <property type="evidence" value="ECO:0007669"/>
    <property type="project" value="UniProtKB-UniRule"/>
</dbReference>
<dbReference type="PANTHER" id="PTHR14226">
    <property type="entry name" value="NEUROPATHY TARGET ESTERASE/SWISS CHEESE D.MELANOGASTER"/>
    <property type="match status" value="1"/>
</dbReference>
<protein>
    <recommendedName>
        <fullName evidence="6">PNPLA domain-containing protein</fullName>
    </recommendedName>
</protein>
<dbReference type="Pfam" id="PF19143">
    <property type="entry name" value="Omp85_2"/>
    <property type="match status" value="1"/>
</dbReference>
<dbReference type="OrthoDB" id="9770965at2"/>
<evidence type="ECO:0000256" key="3">
    <source>
        <dbReference type="ARBA" id="ARBA00023098"/>
    </source>
</evidence>
<comment type="caution">
    <text evidence="7">The sequence shown here is derived from an EMBL/GenBank/DDBJ whole genome shotgun (WGS) entry which is preliminary data.</text>
</comment>
<keyword evidence="2 4" id="KW-0442">Lipid degradation</keyword>
<dbReference type="RefSeq" id="WP_026992319.1">
    <property type="nucleotide sequence ID" value="NZ_JRLY01000001.1"/>
</dbReference>
<dbReference type="eggNOG" id="COG1752">
    <property type="taxonomic scope" value="Bacteria"/>
</dbReference>
<dbReference type="STRING" id="1121898.GCA_000422725_00904"/>
<dbReference type="CDD" id="cd07205">
    <property type="entry name" value="Pat_PNPLA6_PNPLA7_NTE1_like"/>
    <property type="match status" value="1"/>
</dbReference>
<dbReference type="PROSITE" id="PS51635">
    <property type="entry name" value="PNPLA"/>
    <property type="match status" value="1"/>
</dbReference>
<dbReference type="InterPro" id="IPR016035">
    <property type="entry name" value="Acyl_Trfase/lysoPLipase"/>
</dbReference>
<feature type="active site" description="Nucleophile" evidence="4">
    <location>
        <position position="65"/>
    </location>
</feature>
<dbReference type="eggNOG" id="COG4775">
    <property type="taxonomic scope" value="Bacteria"/>
</dbReference>
<feature type="domain" description="PNPLA" evidence="6">
    <location>
        <begin position="32"/>
        <end position="221"/>
    </location>
</feature>
<dbReference type="SUPFAM" id="SSF52151">
    <property type="entry name" value="FabD/lysophospholipase-like"/>
    <property type="match status" value="1"/>
</dbReference>
<dbReference type="EMBL" id="JRLY01000001">
    <property type="protein sequence ID" value="KGO94939.1"/>
    <property type="molecule type" value="Genomic_DNA"/>
</dbReference>
<evidence type="ECO:0000313" key="8">
    <source>
        <dbReference type="Proteomes" id="UP000030111"/>
    </source>
</evidence>
<feature type="short sequence motif" description="GXGXXG" evidence="4">
    <location>
        <begin position="36"/>
        <end position="41"/>
    </location>
</feature>
<keyword evidence="1 4" id="KW-0378">Hydrolase</keyword>
<organism evidence="7 8">
    <name type="scientific">Flavobacterium subsaxonicum WB 4.1-42 = DSM 21790</name>
    <dbReference type="NCBI Taxonomy" id="1121898"/>
    <lineage>
        <taxon>Bacteria</taxon>
        <taxon>Pseudomonadati</taxon>
        <taxon>Bacteroidota</taxon>
        <taxon>Flavobacteriia</taxon>
        <taxon>Flavobacteriales</taxon>
        <taxon>Flavobacteriaceae</taxon>
        <taxon>Flavobacterium</taxon>
    </lineage>
</organism>
<proteinExistence type="predicted"/>
<feature type="active site" description="Proton acceptor" evidence="4">
    <location>
        <position position="208"/>
    </location>
</feature>
<dbReference type="InterPro" id="IPR043864">
    <property type="entry name" value="Omp85-like_dom"/>
</dbReference>
<dbReference type="AlphaFoldDB" id="A0A0A2MRG3"/>
<feature type="signal peptide" evidence="5">
    <location>
        <begin position="1"/>
        <end position="23"/>
    </location>
</feature>
<name>A0A0A2MRG3_9FLAO</name>
<evidence type="ECO:0000259" key="6">
    <source>
        <dbReference type="PROSITE" id="PS51635"/>
    </source>
</evidence>
<sequence length="747" mass="82939">MRKALIIIKVIILANLLIHNASAQGKRPKIGITLSGGGAKGIAHIGLLKAIDSVGLKVDYVTGTSMGSVVGGLYAAGYSGNDLYAIAKTLDWSVLLSNDPPLNTFNLKEKEDLNHYIELPLAKGKISLKRGFIESNELWLALAELFYPYYEITDFSNFDKGFQCIATDVGTGKMVVLKKGNIVKAIRASMAIPSVFTPMEIDGKVLVDGGIVRNFPVSNVREMGADIVIGSDVSGSLNPIDQVKSPLDIISRLPFFNAVSDLEEQKKLVDVYIDYPLDNYGTASFASAEQIMQIGLERGKLLYPTLKRLKDSLDNIYGEEKTERIVKKRDNVYISEYQVNGVPKEEIPFFLDLVKFSPNADYTAKDLSASVRKAFATRVYSKINYSLVPDKLGNAKIIFDVEKPPSTVLQIGFHYNTTTGIALKTGLLMRGFLNPFSAASVMLSLGENPRGKGTIMYYFTKDRKLILQAETSFETVDITTYDQDFLESGLYNQASQNCDLQLLWQPKNNWTLGIGTTLSNVAYDPKITSNLQVEGNVAYVNSFLLLQHNTLNTPLYPNKGRYIYLKGGMIHSQITDFKIYQDEDIIATEDSPFFNSRAYTQIKVALEQYIPQRSNAIFFKVQSGLNFNYKQALVNDFVVGGLNNVIRNQVTFAGLPEASIFTASVVTAEVGYQYSLTNNLFLTTKVNGLWYDFIKSNFRFSADSRGLGCAFSAGYKTFLGPIEASLMYSDLNKKILPYFNIGYILNI</sequence>
<dbReference type="InterPro" id="IPR050301">
    <property type="entry name" value="NTE"/>
</dbReference>
<evidence type="ECO:0000313" key="7">
    <source>
        <dbReference type="EMBL" id="KGO94939.1"/>
    </source>
</evidence>